<dbReference type="Proteomes" id="UP000728032">
    <property type="component" value="Unassembled WGS sequence"/>
</dbReference>
<name>A0A7R9MK18_9ACAR</name>
<dbReference type="AlphaFoldDB" id="A0A7R9MK18"/>
<sequence>VFASLLDYLLLKGHEVVQRVLTDAAEAALHSEMAAADDPELPRVGPLQPIPTHVNLHFHAFLVSKYSTKHDIKLE</sequence>
<organism evidence="1">
    <name type="scientific">Oppiella nova</name>
    <dbReference type="NCBI Taxonomy" id="334625"/>
    <lineage>
        <taxon>Eukaryota</taxon>
        <taxon>Metazoa</taxon>
        <taxon>Ecdysozoa</taxon>
        <taxon>Arthropoda</taxon>
        <taxon>Chelicerata</taxon>
        <taxon>Arachnida</taxon>
        <taxon>Acari</taxon>
        <taxon>Acariformes</taxon>
        <taxon>Sarcoptiformes</taxon>
        <taxon>Oribatida</taxon>
        <taxon>Brachypylina</taxon>
        <taxon>Oppioidea</taxon>
        <taxon>Oppiidae</taxon>
        <taxon>Oppiella</taxon>
    </lineage>
</organism>
<protein>
    <submittedName>
        <fullName evidence="1">Uncharacterized protein</fullName>
    </submittedName>
</protein>
<evidence type="ECO:0000313" key="1">
    <source>
        <dbReference type="EMBL" id="CAD7661692.1"/>
    </source>
</evidence>
<dbReference type="EMBL" id="OC939462">
    <property type="protein sequence ID" value="CAD7661692.1"/>
    <property type="molecule type" value="Genomic_DNA"/>
</dbReference>
<keyword evidence="2" id="KW-1185">Reference proteome</keyword>
<gene>
    <name evidence="1" type="ORF">ONB1V03_LOCUS18252</name>
</gene>
<accession>A0A7R9MK18</accession>
<feature type="non-terminal residue" evidence="1">
    <location>
        <position position="1"/>
    </location>
</feature>
<dbReference type="EMBL" id="CAJPVJ010024637">
    <property type="protein sequence ID" value="CAG2178828.1"/>
    <property type="molecule type" value="Genomic_DNA"/>
</dbReference>
<proteinExistence type="predicted"/>
<evidence type="ECO:0000313" key="2">
    <source>
        <dbReference type="Proteomes" id="UP000728032"/>
    </source>
</evidence>
<reference evidence="1" key="1">
    <citation type="submission" date="2020-11" db="EMBL/GenBank/DDBJ databases">
        <authorList>
            <person name="Tran Van P."/>
        </authorList>
    </citation>
    <scope>NUCLEOTIDE SEQUENCE</scope>
</reference>